<proteinExistence type="predicted"/>
<protein>
    <submittedName>
        <fullName evidence="2">Uncharacterized protein</fullName>
    </submittedName>
</protein>
<dbReference type="Proteomes" id="UP000585474">
    <property type="component" value="Unassembled WGS sequence"/>
</dbReference>
<evidence type="ECO:0000313" key="2">
    <source>
        <dbReference type="EMBL" id="GFZ02827.1"/>
    </source>
</evidence>
<dbReference type="AlphaFoldDB" id="A0A7J0FWJ4"/>
<dbReference type="EMBL" id="BJWL01000015">
    <property type="protein sequence ID" value="GFZ02827.1"/>
    <property type="molecule type" value="Genomic_DNA"/>
</dbReference>
<gene>
    <name evidence="2" type="ORF">Acr_15g0014350</name>
</gene>
<accession>A0A7J0FWJ4</accession>
<reference evidence="2 3" key="1">
    <citation type="submission" date="2019-07" db="EMBL/GenBank/DDBJ databases">
        <title>De Novo Assembly of kiwifruit Actinidia rufa.</title>
        <authorList>
            <person name="Sugita-Konishi S."/>
            <person name="Sato K."/>
            <person name="Mori E."/>
            <person name="Abe Y."/>
            <person name="Kisaki G."/>
            <person name="Hamano K."/>
            <person name="Suezawa K."/>
            <person name="Otani M."/>
            <person name="Fukuda T."/>
            <person name="Manabe T."/>
            <person name="Gomi K."/>
            <person name="Tabuchi M."/>
            <person name="Akimitsu K."/>
            <person name="Kataoka I."/>
        </authorList>
    </citation>
    <scope>NUCLEOTIDE SEQUENCE [LARGE SCALE GENOMIC DNA]</scope>
    <source>
        <strain evidence="3">cv. Fuchu</strain>
    </source>
</reference>
<organism evidence="2 3">
    <name type="scientific">Actinidia rufa</name>
    <dbReference type="NCBI Taxonomy" id="165716"/>
    <lineage>
        <taxon>Eukaryota</taxon>
        <taxon>Viridiplantae</taxon>
        <taxon>Streptophyta</taxon>
        <taxon>Embryophyta</taxon>
        <taxon>Tracheophyta</taxon>
        <taxon>Spermatophyta</taxon>
        <taxon>Magnoliopsida</taxon>
        <taxon>eudicotyledons</taxon>
        <taxon>Gunneridae</taxon>
        <taxon>Pentapetalae</taxon>
        <taxon>asterids</taxon>
        <taxon>Ericales</taxon>
        <taxon>Actinidiaceae</taxon>
        <taxon>Actinidia</taxon>
    </lineage>
</organism>
<keyword evidence="3" id="KW-1185">Reference proteome</keyword>
<sequence length="108" mass="11972">MELSDLQGKERHISQSSYTSTSDVLFLKDEYFPPALESFSHLKTRGAQIDQLQAGEEPSLGCPVPEWLQALSMSTSDRPTSSSLICLLSVYNFVRGSSEVTFLDQGPR</sequence>
<name>A0A7J0FWJ4_9ERIC</name>
<comment type="caution">
    <text evidence="2">The sequence shown here is derived from an EMBL/GenBank/DDBJ whole genome shotgun (WGS) entry which is preliminary data.</text>
</comment>
<evidence type="ECO:0000256" key="1">
    <source>
        <dbReference type="SAM" id="MobiDB-lite"/>
    </source>
</evidence>
<feature type="region of interest" description="Disordered" evidence="1">
    <location>
        <begin position="1"/>
        <end position="20"/>
    </location>
</feature>
<evidence type="ECO:0000313" key="3">
    <source>
        <dbReference type="Proteomes" id="UP000585474"/>
    </source>
</evidence>